<evidence type="ECO:0000256" key="3">
    <source>
        <dbReference type="ARBA" id="ARBA00022927"/>
    </source>
</evidence>
<keyword evidence="4" id="KW-0472">Membrane</keyword>
<dbReference type="Pfam" id="PF01602">
    <property type="entry name" value="Adaptin_N"/>
    <property type="match status" value="1"/>
</dbReference>
<dbReference type="SUPFAM" id="SSF48371">
    <property type="entry name" value="ARM repeat"/>
    <property type="match status" value="1"/>
</dbReference>
<dbReference type="GO" id="GO:0016192">
    <property type="term" value="P:vesicle-mediated transport"/>
    <property type="evidence" value="ECO:0007669"/>
    <property type="project" value="InterPro"/>
</dbReference>
<dbReference type="EMBL" id="ML210185">
    <property type="protein sequence ID" value="TFK25535.1"/>
    <property type="molecule type" value="Genomic_DNA"/>
</dbReference>
<evidence type="ECO:0000256" key="4">
    <source>
        <dbReference type="ARBA" id="ARBA00023136"/>
    </source>
</evidence>
<feature type="compositionally biased region" description="Basic and acidic residues" evidence="5">
    <location>
        <begin position="648"/>
        <end position="668"/>
    </location>
</feature>
<organism evidence="7 8">
    <name type="scientific">Coprinopsis marcescibilis</name>
    <name type="common">Agaric fungus</name>
    <name type="synonym">Psathyrella marcescibilis</name>
    <dbReference type="NCBI Taxonomy" id="230819"/>
    <lineage>
        <taxon>Eukaryota</taxon>
        <taxon>Fungi</taxon>
        <taxon>Dikarya</taxon>
        <taxon>Basidiomycota</taxon>
        <taxon>Agaricomycotina</taxon>
        <taxon>Agaricomycetes</taxon>
        <taxon>Agaricomycetidae</taxon>
        <taxon>Agaricales</taxon>
        <taxon>Agaricineae</taxon>
        <taxon>Psathyrellaceae</taxon>
        <taxon>Coprinopsis</taxon>
    </lineage>
</organism>
<dbReference type="Gene3D" id="1.25.10.10">
    <property type="entry name" value="Leucine-rich Repeat Variant"/>
    <property type="match status" value="1"/>
</dbReference>
<dbReference type="Proteomes" id="UP000307440">
    <property type="component" value="Unassembled WGS sequence"/>
</dbReference>
<proteinExistence type="predicted"/>
<dbReference type="GO" id="GO:0030117">
    <property type="term" value="C:membrane coat"/>
    <property type="evidence" value="ECO:0007669"/>
    <property type="project" value="InterPro"/>
</dbReference>
<evidence type="ECO:0000256" key="2">
    <source>
        <dbReference type="ARBA" id="ARBA00022448"/>
    </source>
</evidence>
<dbReference type="InterPro" id="IPR002553">
    <property type="entry name" value="Clathrin/coatomer_adapt-like_N"/>
</dbReference>
<name>A0A5C3KZ08_COPMA</name>
<evidence type="ECO:0000259" key="6">
    <source>
        <dbReference type="Pfam" id="PF01602"/>
    </source>
</evidence>
<reference evidence="7 8" key="1">
    <citation type="journal article" date="2019" name="Nat. Ecol. Evol.">
        <title>Megaphylogeny resolves global patterns of mushroom evolution.</title>
        <authorList>
            <person name="Varga T."/>
            <person name="Krizsan K."/>
            <person name="Foldi C."/>
            <person name="Dima B."/>
            <person name="Sanchez-Garcia M."/>
            <person name="Sanchez-Ramirez S."/>
            <person name="Szollosi G.J."/>
            <person name="Szarkandi J.G."/>
            <person name="Papp V."/>
            <person name="Albert L."/>
            <person name="Andreopoulos W."/>
            <person name="Angelini C."/>
            <person name="Antonin V."/>
            <person name="Barry K.W."/>
            <person name="Bougher N.L."/>
            <person name="Buchanan P."/>
            <person name="Buyck B."/>
            <person name="Bense V."/>
            <person name="Catcheside P."/>
            <person name="Chovatia M."/>
            <person name="Cooper J."/>
            <person name="Damon W."/>
            <person name="Desjardin D."/>
            <person name="Finy P."/>
            <person name="Geml J."/>
            <person name="Haridas S."/>
            <person name="Hughes K."/>
            <person name="Justo A."/>
            <person name="Karasinski D."/>
            <person name="Kautmanova I."/>
            <person name="Kiss B."/>
            <person name="Kocsube S."/>
            <person name="Kotiranta H."/>
            <person name="LaButti K.M."/>
            <person name="Lechner B.E."/>
            <person name="Liimatainen K."/>
            <person name="Lipzen A."/>
            <person name="Lukacs Z."/>
            <person name="Mihaltcheva S."/>
            <person name="Morgado L.N."/>
            <person name="Niskanen T."/>
            <person name="Noordeloos M.E."/>
            <person name="Ohm R.A."/>
            <person name="Ortiz-Santana B."/>
            <person name="Ovrebo C."/>
            <person name="Racz N."/>
            <person name="Riley R."/>
            <person name="Savchenko A."/>
            <person name="Shiryaev A."/>
            <person name="Soop K."/>
            <person name="Spirin V."/>
            <person name="Szebenyi C."/>
            <person name="Tomsovsky M."/>
            <person name="Tulloss R.E."/>
            <person name="Uehling J."/>
            <person name="Grigoriev I.V."/>
            <person name="Vagvolgyi C."/>
            <person name="Papp T."/>
            <person name="Martin F.M."/>
            <person name="Miettinen O."/>
            <person name="Hibbett D.S."/>
            <person name="Nagy L.G."/>
        </authorList>
    </citation>
    <scope>NUCLEOTIDE SEQUENCE [LARGE SCALE GENOMIC DNA]</scope>
    <source>
        <strain evidence="7 8">CBS 121175</strain>
    </source>
</reference>
<accession>A0A5C3KZ08</accession>
<feature type="domain" description="Clathrin/coatomer adaptor adaptin-like N-terminal" evidence="6">
    <location>
        <begin position="40"/>
        <end position="385"/>
    </location>
</feature>
<gene>
    <name evidence="7" type="ORF">FA15DRAFT_352626</name>
</gene>
<evidence type="ECO:0000313" key="7">
    <source>
        <dbReference type="EMBL" id="TFK25535.1"/>
    </source>
</evidence>
<comment type="subcellular location">
    <subcellularLocation>
        <location evidence="1">Endomembrane system</location>
    </subcellularLocation>
</comment>
<dbReference type="GO" id="GO:0012505">
    <property type="term" value="C:endomembrane system"/>
    <property type="evidence" value="ECO:0007669"/>
    <property type="project" value="UniProtKB-SubCell"/>
</dbReference>
<evidence type="ECO:0000313" key="8">
    <source>
        <dbReference type="Proteomes" id="UP000307440"/>
    </source>
</evidence>
<dbReference type="InterPro" id="IPR011989">
    <property type="entry name" value="ARM-like"/>
</dbReference>
<feature type="region of interest" description="Disordered" evidence="5">
    <location>
        <begin position="642"/>
        <end position="680"/>
    </location>
</feature>
<keyword evidence="2" id="KW-0813">Transport</keyword>
<dbReference type="STRING" id="230819.A0A5C3KZ08"/>
<evidence type="ECO:0000256" key="1">
    <source>
        <dbReference type="ARBA" id="ARBA00004308"/>
    </source>
</evidence>
<dbReference type="PANTHER" id="PTHR22780">
    <property type="entry name" value="ADAPTIN, ALPHA/GAMMA/EPSILON"/>
    <property type="match status" value="1"/>
</dbReference>
<sequence length="842" mass="92721">MDIPFSSSGALSRAHYSIVRKVETATSPQQADQFLALEFKETQEHLSKRSLTINKCKECLVILLYCASTATPGFFPPDAFEFGITHALNLADAGKTIEDRRIGYLFCAELMPIDHELRLMMVNTIRKDLESGVVGRVCLALENIITHANEDIVPAVRDIVLDLLLHKHGIVRRRAILALRSLSRFEPQLLAESSGVLVKRLHDPDESVMGAALTASSSLPSSNSDFSRIRHTANGLLSSTGSSYNTNASDASLSILRSLQTLGMSEENIPFALDLIKSASLARRPALVLGVFRLLSQQTPSTIITKEKEHNISAVRCIQDYLTSHNLDDQYFYLACLLCLDPDIWAGTSQEHPIVLEAWEVEKILQFLDSPDTAIRKMTIALVAKIDSAIITTYLTGAIETLRPGLDLPRLNLFATRLLDVVEIITADDGEKYAEGVKDLLQRMSADGIMDRPRVLDAVVEKVLIYIRTSGNTFRESCSTAFLTYLVDSGTQIGPTFIIICSALAVEQIGSTSIAPGKLLQAFCATLPNSSPLVQDACLVSMLRLIAEVDQEEAKSVLESVSELEKRAGRHIRKRCTQVLDIGSDERSLRNAIRNARSSSLPDFLEALEHPTRLAATRVVSASVSEASFRQQPKLRYTAYEAPQQGSKLRDKRSSSILRDSKGGKLDSRTGLAPENQRSRDSVEALNASLTAISLGIELNALEPQDRTKKLFANVPSRPDLISLESPLLTEKEGLSSSEGFESTWNSLEDMKGSRGWCSASVTEALRKLQQMSGLQLKLLSGDIPPFMGELKLIIEGVQGTEGMVLLRLKESEDDSCLWRLRSEAEDLRKVVKRVLSELGQD</sequence>
<dbReference type="OrthoDB" id="29308at2759"/>
<dbReference type="InterPro" id="IPR050840">
    <property type="entry name" value="Adaptor_Complx_Large_Subunit"/>
</dbReference>
<protein>
    <submittedName>
        <fullName evidence="7">ARM repeat-containing protein</fullName>
    </submittedName>
</protein>
<evidence type="ECO:0000256" key="5">
    <source>
        <dbReference type="SAM" id="MobiDB-lite"/>
    </source>
</evidence>
<dbReference type="AlphaFoldDB" id="A0A5C3KZ08"/>
<dbReference type="InterPro" id="IPR016024">
    <property type="entry name" value="ARM-type_fold"/>
</dbReference>
<keyword evidence="3" id="KW-0653">Protein transport</keyword>
<keyword evidence="8" id="KW-1185">Reference proteome</keyword>
<dbReference type="GO" id="GO:0006886">
    <property type="term" value="P:intracellular protein transport"/>
    <property type="evidence" value="ECO:0007669"/>
    <property type="project" value="InterPro"/>
</dbReference>